<dbReference type="Pfam" id="PF03366">
    <property type="entry name" value="YEATS"/>
    <property type="match status" value="1"/>
</dbReference>
<name>A0A6J3JZ69_9HYME</name>
<dbReference type="PANTHER" id="PTHR47827">
    <property type="entry name" value="AHD DOMAIN-CONTAINING PROTEIN"/>
    <property type="match status" value="1"/>
</dbReference>
<reference evidence="6" key="1">
    <citation type="submission" date="2025-08" db="UniProtKB">
        <authorList>
            <consortium name="RefSeq"/>
        </authorList>
    </citation>
    <scope>IDENTIFICATION</scope>
    <source>
        <tissue evidence="6">Muscle</tissue>
    </source>
</reference>
<evidence type="ECO:0000256" key="2">
    <source>
        <dbReference type="PROSITE-ProRule" id="PRU00376"/>
    </source>
</evidence>
<feature type="compositionally biased region" description="Basic and acidic residues" evidence="3">
    <location>
        <begin position="327"/>
        <end position="355"/>
    </location>
</feature>
<keyword evidence="1 2" id="KW-0539">Nucleus</keyword>
<dbReference type="InterPro" id="IPR040930">
    <property type="entry name" value="AF-9_AHD"/>
</dbReference>
<dbReference type="AlphaFoldDB" id="A0A6J3JZ69"/>
<dbReference type="InterPro" id="IPR052790">
    <property type="entry name" value="YEATS_domain"/>
</dbReference>
<evidence type="ECO:0000256" key="3">
    <source>
        <dbReference type="SAM" id="MobiDB-lite"/>
    </source>
</evidence>
<dbReference type="InterPro" id="IPR055129">
    <property type="entry name" value="YEATS_dom"/>
</dbReference>
<dbReference type="Gene3D" id="1.20.1270.290">
    <property type="match status" value="1"/>
</dbReference>
<evidence type="ECO:0000256" key="1">
    <source>
        <dbReference type="ARBA" id="ARBA00023242"/>
    </source>
</evidence>
<protein>
    <submittedName>
        <fullName evidence="6">Protein AF-9 isoform X1</fullName>
    </submittedName>
</protein>
<evidence type="ECO:0000313" key="5">
    <source>
        <dbReference type="Proteomes" id="UP000504631"/>
    </source>
</evidence>
<feature type="compositionally biased region" description="Basic residues" evidence="3">
    <location>
        <begin position="469"/>
        <end position="478"/>
    </location>
</feature>
<evidence type="ECO:0000259" key="4">
    <source>
        <dbReference type="PROSITE" id="PS51037"/>
    </source>
</evidence>
<feature type="region of interest" description="Disordered" evidence="3">
    <location>
        <begin position="666"/>
        <end position="688"/>
    </location>
</feature>
<feature type="compositionally biased region" description="Basic and acidic residues" evidence="3">
    <location>
        <begin position="237"/>
        <end position="279"/>
    </location>
</feature>
<dbReference type="RefSeq" id="XP_033346097.1">
    <property type="nucleotide sequence ID" value="XM_033490206.1"/>
</dbReference>
<feature type="compositionally biased region" description="Basic and acidic residues" evidence="3">
    <location>
        <begin position="362"/>
        <end position="468"/>
    </location>
</feature>
<dbReference type="GO" id="GO:0045893">
    <property type="term" value="P:positive regulation of DNA-templated transcription"/>
    <property type="evidence" value="ECO:0007669"/>
    <property type="project" value="TreeGrafter"/>
</dbReference>
<dbReference type="GO" id="GO:0003682">
    <property type="term" value="F:chromatin binding"/>
    <property type="evidence" value="ECO:0007669"/>
    <property type="project" value="TreeGrafter"/>
</dbReference>
<feature type="domain" description="YEATS" evidence="4">
    <location>
        <begin position="17"/>
        <end position="154"/>
    </location>
</feature>
<dbReference type="GO" id="GO:0008023">
    <property type="term" value="C:transcription elongation factor complex"/>
    <property type="evidence" value="ECO:0007669"/>
    <property type="project" value="TreeGrafter"/>
</dbReference>
<comment type="subcellular location">
    <subcellularLocation>
        <location evidence="2">Nucleus</location>
    </subcellularLocation>
</comment>
<accession>A0A6J3JZ69</accession>
<feature type="compositionally biased region" description="Basic and acidic residues" evidence="3">
    <location>
        <begin position="479"/>
        <end position="501"/>
    </location>
</feature>
<gene>
    <name evidence="6" type="primary">LOC117231610</name>
</gene>
<dbReference type="InterPro" id="IPR038704">
    <property type="entry name" value="YEAST_sf"/>
</dbReference>
<feature type="region of interest" description="Disordered" evidence="3">
    <location>
        <begin position="162"/>
        <end position="640"/>
    </location>
</feature>
<dbReference type="CDD" id="cd16906">
    <property type="entry name" value="YEATS_AF-9_like"/>
    <property type="match status" value="1"/>
</dbReference>
<dbReference type="Proteomes" id="UP000504631">
    <property type="component" value="Unplaced"/>
</dbReference>
<dbReference type="CTD" id="44451"/>
<feature type="compositionally biased region" description="Polar residues" evidence="3">
    <location>
        <begin position="224"/>
        <end position="234"/>
    </location>
</feature>
<feature type="compositionally biased region" description="Low complexity" evidence="3">
    <location>
        <begin position="631"/>
        <end position="640"/>
    </location>
</feature>
<dbReference type="KEGG" id="bvk:117231610"/>
<evidence type="ECO:0000313" key="6">
    <source>
        <dbReference type="RefSeq" id="XP_033346097.1"/>
    </source>
</evidence>
<sequence>MRCSTFSYKTSRVSKNSYERMAIRITLECGHSSMLRMRTTPQGYTHDWELFVRGIDNADIHHYVEKVVFQLHQTFSKPKRILKDPPFVLKESGYAGFEIPIHIYLKNKDEGSKKIEILYDLNLQFSGPAITNVIRHTEIINNPSDDFRRKLLKGGGVLVSSSENSVEKNESKALTMVGKPKLSGSESKKHKNIESKTSSSFAELFGTPLKPTKVSQDTKKSTPQDKSSASKSLITTEKSDKVDKTKSKDSPHKDPKKDKMEDKKDRRIKEQPKDKNRSKEKLKRSASPGNKNHPSPPNKRPPSPPSAGIKRACSPSLPPAKRSISPKSKEKEVKKVTFEKEKDKNKEKDKVKDSSKNVVDASKGEKKKDKKKYKEDRDKERKDKYKEGERPSSKESMKVAEKKNKSEKSEKSEKEKSQEYKSAKEGRKSPKPPKESEKPKDEKLSKTERSEKIEKSEKVKDSKNEKDRQKHKHKKRDRKDKPDSSKDRDKKEKRDRIKSSTEKQNNVPNVSVANPHSVLEMPERDSSDSAPSIDDDSFPESKLVPMVKKEVENLTVSTPPVELTKPLSPAISTDIKKDKVDRNKRDRSKGSKGEEKEIRRRKRRSDSKGDDDHVVKREKDRGHSTSPPLEPVSSSQSPVVVDQETVVIKARDDRGVIEQVAEKRVEAEAEQVAPDSTNSTLVDSDIGEPPVFSEDYVSQLKDLQQKIMTLQDNQELQRVVQVIAETGQYEITKKTFDFDLCALDRRTVQRLQQFFAS</sequence>
<dbReference type="Pfam" id="PF17793">
    <property type="entry name" value="AHD"/>
    <property type="match status" value="1"/>
</dbReference>
<dbReference type="PANTHER" id="PTHR47827:SF3">
    <property type="entry name" value="AF-9 ANC1 HOMOLOGY DOMAIN-CONTAINING PROTEIN"/>
    <property type="match status" value="1"/>
</dbReference>
<dbReference type="PROSITE" id="PS51037">
    <property type="entry name" value="YEATS"/>
    <property type="match status" value="1"/>
</dbReference>
<organism evidence="5 6">
    <name type="scientific">Bombus vosnesenskii</name>
    <dbReference type="NCBI Taxonomy" id="207650"/>
    <lineage>
        <taxon>Eukaryota</taxon>
        <taxon>Metazoa</taxon>
        <taxon>Ecdysozoa</taxon>
        <taxon>Arthropoda</taxon>
        <taxon>Hexapoda</taxon>
        <taxon>Insecta</taxon>
        <taxon>Pterygota</taxon>
        <taxon>Neoptera</taxon>
        <taxon>Endopterygota</taxon>
        <taxon>Hymenoptera</taxon>
        <taxon>Apocrita</taxon>
        <taxon>Aculeata</taxon>
        <taxon>Apoidea</taxon>
        <taxon>Anthophila</taxon>
        <taxon>Apidae</taxon>
        <taxon>Bombus</taxon>
        <taxon>Pyrobombus</taxon>
    </lineage>
</organism>
<proteinExistence type="predicted"/>
<feature type="compositionally biased region" description="Polar residues" evidence="3">
    <location>
        <begin position="502"/>
        <end position="514"/>
    </location>
</feature>
<feature type="compositionally biased region" description="Pro residues" evidence="3">
    <location>
        <begin position="294"/>
        <end position="305"/>
    </location>
</feature>
<feature type="compositionally biased region" description="Basic and acidic residues" evidence="3">
    <location>
        <begin position="574"/>
        <end position="598"/>
    </location>
</feature>
<feature type="compositionally biased region" description="Basic and acidic residues" evidence="3">
    <location>
        <begin position="606"/>
        <end position="623"/>
    </location>
</feature>
<dbReference type="Gene3D" id="2.60.40.1970">
    <property type="entry name" value="YEATS domain"/>
    <property type="match status" value="1"/>
</dbReference>
<dbReference type="GeneID" id="117231610"/>
<keyword evidence="5" id="KW-1185">Reference proteome</keyword>